<sequence>MDKPKAKAYSYIRFSSPDQAKGDSYRRQRKAAEDFCKDNDLEFVDSKEYLFFDKGKSAYKGKHLDDTGELARFLRFVKDGTVPTGSYLLIENLDRLSREKLRDALPRFLDLLNSQIKVATLSDGRCYDENYNDLDLIISIVQMSRAHDESFIKSQRVHQAWKKKQDKARADKTPLGAACPSWLTVQDGQYVPIPERVEVVRKIFNLSKEGYGQRLICNKLNDEGVPVFGTDKRNKSGKWGTSSINKILNNKAVIGEYQPTNLMEGVRKPVGEPVKDLFPKVVDEELWYSAHSERQQRAIHKTTKPAKIFNVWQGIIKCANCGNAYHLINKGEGSRGGRYLRCFGTTKRECKTPLIRWDVSELVFKELLTKVDSLPLVKDSTGAIQQQLTVVDGKLTEVNERLSEIKDQMLSLGGKMPAALVEVLVALEEQQTELKQQKNSLYQEMQREKIIDKDEFLNKVDLVSYEGRFKANRLLKHLGVNVSVHAMKDRFIFVVFSGGEKPLLLIHYDKKRGIHIGPMGTDMMKLCMDQGDFDAFERAKKDSPEEKWPALKRSLSKAYFEGMAEVEKILKE</sequence>
<evidence type="ECO:0000259" key="5">
    <source>
        <dbReference type="PROSITE" id="PS51737"/>
    </source>
</evidence>
<proteinExistence type="predicted"/>
<dbReference type="InterPro" id="IPR050639">
    <property type="entry name" value="SSR_resolvase"/>
</dbReference>
<dbReference type="InterPro" id="IPR006119">
    <property type="entry name" value="Resolv_N"/>
</dbReference>
<evidence type="ECO:0000313" key="7">
    <source>
        <dbReference type="Proteomes" id="UP000068210"/>
    </source>
</evidence>
<evidence type="ECO:0000256" key="3">
    <source>
        <dbReference type="SAM" id="Coils"/>
    </source>
</evidence>
<dbReference type="Pfam" id="PF07508">
    <property type="entry name" value="Recombinase"/>
    <property type="match status" value="1"/>
</dbReference>
<dbReference type="KEGG" id="acx:Achr_37170"/>
<protein>
    <submittedName>
        <fullName evidence="6">Site-specific recombinase, DNA invertase Pin</fullName>
    </submittedName>
</protein>
<dbReference type="SMART" id="SM00857">
    <property type="entry name" value="Resolvase"/>
    <property type="match status" value="1"/>
</dbReference>
<dbReference type="EMBL" id="CP010415">
    <property type="protein sequence ID" value="AJE23108.1"/>
    <property type="molecule type" value="Genomic_DNA"/>
</dbReference>
<name>A0A0C4WK73_9GAMM</name>
<gene>
    <name evidence="6" type="ORF">Achr_37170</name>
</gene>
<feature type="domain" description="Recombinase" evidence="5">
    <location>
        <begin position="180"/>
        <end position="300"/>
    </location>
</feature>
<dbReference type="InterPro" id="IPR011109">
    <property type="entry name" value="DNA_bind_recombinase_dom"/>
</dbReference>
<evidence type="ECO:0000259" key="4">
    <source>
        <dbReference type="PROSITE" id="PS51736"/>
    </source>
</evidence>
<feature type="domain" description="Resolvase/invertase-type recombinase catalytic" evidence="4">
    <location>
        <begin position="7"/>
        <end position="168"/>
    </location>
</feature>
<feature type="coiled-coil region" evidence="3">
    <location>
        <begin position="420"/>
        <end position="447"/>
    </location>
</feature>
<dbReference type="Pfam" id="PF00239">
    <property type="entry name" value="Resolvase"/>
    <property type="match status" value="1"/>
</dbReference>
<dbReference type="Gene3D" id="3.40.50.1390">
    <property type="entry name" value="Resolvase, N-terminal catalytic domain"/>
    <property type="match status" value="1"/>
</dbReference>
<dbReference type="AlphaFoldDB" id="A0A0C4WK73"/>
<evidence type="ECO:0000256" key="1">
    <source>
        <dbReference type="ARBA" id="ARBA00023125"/>
    </source>
</evidence>
<dbReference type="PROSITE" id="PS51736">
    <property type="entry name" value="RECOMBINASES_3"/>
    <property type="match status" value="1"/>
</dbReference>
<dbReference type="HOGENOM" id="CLU_030020_3_0_6"/>
<dbReference type="InterPro" id="IPR038109">
    <property type="entry name" value="DNA_bind_recomb_sf"/>
</dbReference>
<dbReference type="PANTHER" id="PTHR30461">
    <property type="entry name" value="DNA-INVERTASE FROM LAMBDOID PROPHAGE"/>
    <property type="match status" value="1"/>
</dbReference>
<dbReference type="CDD" id="cd00338">
    <property type="entry name" value="Ser_Recombinase"/>
    <property type="match status" value="1"/>
</dbReference>
<reference evidence="6 7" key="1">
    <citation type="journal article" date="2015" name="PLoS ONE">
        <title>Azotobacter Genomes: The Genome of Azotobacter chroococcum NCIMB 8003 (ATCC 4412).</title>
        <authorList>
            <person name="Robson R.L."/>
            <person name="Jones R."/>
            <person name="Robson R.M."/>
            <person name="Schwartz A."/>
            <person name="Richardson T.H."/>
        </authorList>
    </citation>
    <scope>NUCLEOTIDE SEQUENCE [LARGE SCALE GENOMIC DNA]</scope>
    <source>
        <strain evidence="6 7">NCIMB 8003</strain>
    </source>
</reference>
<evidence type="ECO:0000256" key="2">
    <source>
        <dbReference type="ARBA" id="ARBA00023172"/>
    </source>
</evidence>
<keyword evidence="1" id="KW-0238">DNA-binding</keyword>
<dbReference type="PANTHER" id="PTHR30461:SF2">
    <property type="entry name" value="SERINE RECOMBINASE PINE-RELATED"/>
    <property type="match status" value="1"/>
</dbReference>
<keyword evidence="2" id="KW-0233">DNA recombination</keyword>
<dbReference type="GO" id="GO:0003677">
    <property type="term" value="F:DNA binding"/>
    <property type="evidence" value="ECO:0007669"/>
    <property type="project" value="UniProtKB-KW"/>
</dbReference>
<dbReference type="RefSeq" id="WP_158319676.1">
    <property type="nucleotide sequence ID" value="NZ_CP010415.1"/>
</dbReference>
<dbReference type="PROSITE" id="PS51737">
    <property type="entry name" value="RECOMBINASE_DNA_BIND"/>
    <property type="match status" value="1"/>
</dbReference>
<keyword evidence="3" id="KW-0175">Coiled coil</keyword>
<dbReference type="Proteomes" id="UP000068210">
    <property type="component" value="Chromosome"/>
</dbReference>
<accession>A0A0C4WK73</accession>
<dbReference type="GO" id="GO:0000150">
    <property type="term" value="F:DNA strand exchange activity"/>
    <property type="evidence" value="ECO:0007669"/>
    <property type="project" value="InterPro"/>
</dbReference>
<keyword evidence="7" id="KW-1185">Reference proteome</keyword>
<dbReference type="Gene3D" id="3.90.1750.20">
    <property type="entry name" value="Putative Large Serine Recombinase, Chain B, Domain 2"/>
    <property type="match status" value="1"/>
</dbReference>
<dbReference type="SUPFAM" id="SSF53041">
    <property type="entry name" value="Resolvase-like"/>
    <property type="match status" value="1"/>
</dbReference>
<dbReference type="InterPro" id="IPR036162">
    <property type="entry name" value="Resolvase-like_N_sf"/>
</dbReference>
<organism evidence="6 7">
    <name type="scientific">Azotobacter chroococcum NCIMB 8003</name>
    <dbReference type="NCBI Taxonomy" id="1328314"/>
    <lineage>
        <taxon>Bacteria</taxon>
        <taxon>Pseudomonadati</taxon>
        <taxon>Pseudomonadota</taxon>
        <taxon>Gammaproteobacteria</taxon>
        <taxon>Pseudomonadales</taxon>
        <taxon>Pseudomonadaceae</taxon>
        <taxon>Azotobacter</taxon>
    </lineage>
</organism>
<evidence type="ECO:0000313" key="6">
    <source>
        <dbReference type="EMBL" id="AJE23108.1"/>
    </source>
</evidence>